<evidence type="ECO:0000313" key="4">
    <source>
        <dbReference type="Proteomes" id="UP000482960"/>
    </source>
</evidence>
<evidence type="ECO:0000313" key="3">
    <source>
        <dbReference type="EMBL" id="GFJ90253.1"/>
    </source>
</evidence>
<reference evidence="3 4" key="1">
    <citation type="submission" date="2020-03" db="EMBL/GenBank/DDBJ databases">
        <title>Whole genome shotgun sequence of Phytohabitans rumicis NBRC 108638.</title>
        <authorList>
            <person name="Komaki H."/>
            <person name="Tamura T."/>
        </authorList>
    </citation>
    <scope>NUCLEOTIDE SEQUENCE [LARGE SCALE GENOMIC DNA]</scope>
    <source>
        <strain evidence="3 4">NBRC 108638</strain>
    </source>
</reference>
<accession>A0A6V8KYQ9</accession>
<feature type="compositionally biased region" description="Pro residues" evidence="1">
    <location>
        <begin position="54"/>
        <end position="65"/>
    </location>
</feature>
<sequence>MKSVVVAALAAVVGGLLIATAGYAIGDNSGTPAAWSGASSDPTPTSVKPTTAKPTPPPTTPPPTFPQSGEGTFRKASGSAKRVGTGKVLRYRVEVERGLDEDPEEFAEWVDQILADPRGWTAAGQWAFQRPAAGSVDFIVRLSTPDTVDRICGSYGLDTGGEVSCRGQENVIINIKRWLLAIPAYNGNVDMYRHTVVNHEVGHFLGHRHATCPGKGKPAPVMQTHIYGMHGCVPNGWPYPNRG</sequence>
<gene>
    <name evidence="3" type="ORF">Prum_038950</name>
</gene>
<proteinExistence type="predicted"/>
<name>A0A6V8KYQ9_9ACTN</name>
<evidence type="ECO:0000256" key="1">
    <source>
        <dbReference type="SAM" id="MobiDB-lite"/>
    </source>
</evidence>
<reference evidence="3 4" key="2">
    <citation type="submission" date="2020-03" db="EMBL/GenBank/DDBJ databases">
        <authorList>
            <person name="Ichikawa N."/>
            <person name="Kimura A."/>
            <person name="Kitahashi Y."/>
            <person name="Uohara A."/>
        </authorList>
    </citation>
    <scope>NUCLEOTIDE SEQUENCE [LARGE SCALE GENOMIC DNA]</scope>
    <source>
        <strain evidence="3 4">NBRC 108638</strain>
    </source>
</reference>
<dbReference type="Proteomes" id="UP000482960">
    <property type="component" value="Unassembled WGS sequence"/>
</dbReference>
<dbReference type="InterPro" id="IPR022603">
    <property type="entry name" value="DUF3152"/>
</dbReference>
<evidence type="ECO:0000259" key="2">
    <source>
        <dbReference type="Pfam" id="PF11350"/>
    </source>
</evidence>
<dbReference type="SUPFAM" id="SSF55486">
    <property type="entry name" value="Metalloproteases ('zincins'), catalytic domain"/>
    <property type="match status" value="1"/>
</dbReference>
<comment type="caution">
    <text evidence="3">The sequence shown here is derived from an EMBL/GenBank/DDBJ whole genome shotgun (WGS) entry which is preliminary data.</text>
</comment>
<protein>
    <recommendedName>
        <fullName evidence="2">DUF3152 domain-containing protein</fullName>
    </recommendedName>
</protein>
<organism evidence="3 4">
    <name type="scientific">Phytohabitans rumicis</name>
    <dbReference type="NCBI Taxonomy" id="1076125"/>
    <lineage>
        <taxon>Bacteria</taxon>
        <taxon>Bacillati</taxon>
        <taxon>Actinomycetota</taxon>
        <taxon>Actinomycetes</taxon>
        <taxon>Micromonosporales</taxon>
        <taxon>Micromonosporaceae</taxon>
    </lineage>
</organism>
<feature type="region of interest" description="Disordered" evidence="1">
    <location>
        <begin position="31"/>
        <end position="80"/>
    </location>
</feature>
<feature type="compositionally biased region" description="Low complexity" evidence="1">
    <location>
        <begin position="42"/>
        <end position="53"/>
    </location>
</feature>
<dbReference type="AlphaFoldDB" id="A0A6V8KYQ9"/>
<dbReference type="RefSeq" id="WP_173077644.1">
    <property type="nucleotide sequence ID" value="NZ_BAABJB010000024.1"/>
</dbReference>
<keyword evidence="4" id="KW-1185">Reference proteome</keyword>
<feature type="domain" description="DUF3152" evidence="2">
    <location>
        <begin position="63"/>
        <end position="225"/>
    </location>
</feature>
<dbReference type="EMBL" id="BLPG01000001">
    <property type="protein sequence ID" value="GFJ90253.1"/>
    <property type="molecule type" value="Genomic_DNA"/>
</dbReference>
<dbReference type="Pfam" id="PF11350">
    <property type="entry name" value="DUF3152"/>
    <property type="match status" value="1"/>
</dbReference>